<evidence type="ECO:0000313" key="2">
    <source>
        <dbReference type="EMBL" id="JAH81174.1"/>
    </source>
</evidence>
<dbReference type="AlphaFoldDB" id="A0A0E9VSU9"/>
<dbReference type="EMBL" id="GBXM01027403">
    <property type="protein sequence ID" value="JAH81174.1"/>
    <property type="molecule type" value="Transcribed_RNA"/>
</dbReference>
<proteinExistence type="predicted"/>
<protein>
    <submittedName>
        <fullName evidence="2">Uncharacterized protein</fullName>
    </submittedName>
</protein>
<organism evidence="2">
    <name type="scientific">Anguilla anguilla</name>
    <name type="common">European freshwater eel</name>
    <name type="synonym">Muraena anguilla</name>
    <dbReference type="NCBI Taxonomy" id="7936"/>
    <lineage>
        <taxon>Eukaryota</taxon>
        <taxon>Metazoa</taxon>
        <taxon>Chordata</taxon>
        <taxon>Craniata</taxon>
        <taxon>Vertebrata</taxon>
        <taxon>Euteleostomi</taxon>
        <taxon>Actinopterygii</taxon>
        <taxon>Neopterygii</taxon>
        <taxon>Teleostei</taxon>
        <taxon>Anguilliformes</taxon>
        <taxon>Anguillidae</taxon>
        <taxon>Anguilla</taxon>
    </lineage>
</organism>
<accession>A0A0E9VSU9</accession>
<reference evidence="2" key="2">
    <citation type="journal article" date="2015" name="Fish Shellfish Immunol.">
        <title>Early steps in the European eel (Anguilla anguilla)-Vibrio vulnificus interaction in the gills: Role of the RtxA13 toxin.</title>
        <authorList>
            <person name="Callol A."/>
            <person name="Pajuelo D."/>
            <person name="Ebbesson L."/>
            <person name="Teles M."/>
            <person name="MacKenzie S."/>
            <person name="Amaro C."/>
        </authorList>
    </citation>
    <scope>NUCLEOTIDE SEQUENCE</scope>
</reference>
<evidence type="ECO:0000256" key="1">
    <source>
        <dbReference type="SAM" id="MobiDB-lite"/>
    </source>
</evidence>
<sequence>MERKGNRWGGREGRRAESPCSAQYF</sequence>
<reference evidence="2" key="1">
    <citation type="submission" date="2014-11" db="EMBL/GenBank/DDBJ databases">
        <authorList>
            <person name="Amaro Gonzalez C."/>
        </authorList>
    </citation>
    <scope>NUCLEOTIDE SEQUENCE</scope>
</reference>
<feature type="compositionally biased region" description="Basic and acidic residues" evidence="1">
    <location>
        <begin position="1"/>
        <end position="17"/>
    </location>
</feature>
<feature type="region of interest" description="Disordered" evidence="1">
    <location>
        <begin position="1"/>
        <end position="25"/>
    </location>
</feature>
<name>A0A0E9VSU9_ANGAN</name>